<evidence type="ECO:0000256" key="1">
    <source>
        <dbReference type="ARBA" id="ARBA00023125"/>
    </source>
</evidence>
<dbReference type="PRINTS" id="PR00455">
    <property type="entry name" value="HTHTETR"/>
</dbReference>
<accession>A0ABY6NZE5</accession>
<dbReference type="RefSeq" id="WP_265382450.1">
    <property type="nucleotide sequence ID" value="NZ_CP110615.1"/>
</dbReference>
<protein>
    <submittedName>
        <fullName evidence="4">TetR/AcrR family transcriptional regulator</fullName>
    </submittedName>
</protein>
<organism evidence="4 5">
    <name type="scientific">Rhodococcus antarcticus</name>
    <dbReference type="NCBI Taxonomy" id="2987751"/>
    <lineage>
        <taxon>Bacteria</taxon>
        <taxon>Bacillati</taxon>
        <taxon>Actinomycetota</taxon>
        <taxon>Actinomycetes</taxon>
        <taxon>Mycobacteriales</taxon>
        <taxon>Nocardiaceae</taxon>
        <taxon>Rhodococcus</taxon>
    </lineage>
</organism>
<feature type="DNA-binding region" description="H-T-H motif" evidence="2">
    <location>
        <begin position="26"/>
        <end position="45"/>
    </location>
</feature>
<keyword evidence="5" id="KW-1185">Reference proteome</keyword>
<evidence type="ECO:0000259" key="3">
    <source>
        <dbReference type="PROSITE" id="PS50977"/>
    </source>
</evidence>
<dbReference type="InterPro" id="IPR023772">
    <property type="entry name" value="DNA-bd_HTH_TetR-type_CS"/>
</dbReference>
<dbReference type="PANTHER" id="PTHR30055:SF237">
    <property type="entry name" value="TRANSCRIPTIONAL REPRESSOR MCE3R"/>
    <property type="match status" value="1"/>
</dbReference>
<evidence type="ECO:0000256" key="2">
    <source>
        <dbReference type="PROSITE-ProRule" id="PRU00335"/>
    </source>
</evidence>
<reference evidence="4" key="1">
    <citation type="submission" date="2022-10" db="EMBL/GenBank/DDBJ databases">
        <title>Rhodococcus sp.75.</title>
        <authorList>
            <person name="Sun M."/>
        </authorList>
    </citation>
    <scope>NUCLEOTIDE SEQUENCE</scope>
    <source>
        <strain evidence="4">75</strain>
    </source>
</reference>
<gene>
    <name evidence="4" type="ORF">RHODO2019_14485</name>
</gene>
<dbReference type="Proteomes" id="UP001164965">
    <property type="component" value="Chromosome"/>
</dbReference>
<evidence type="ECO:0000313" key="5">
    <source>
        <dbReference type="Proteomes" id="UP001164965"/>
    </source>
</evidence>
<name>A0ABY6NZE5_9NOCA</name>
<dbReference type="InterPro" id="IPR001647">
    <property type="entry name" value="HTH_TetR"/>
</dbReference>
<dbReference type="PANTHER" id="PTHR30055">
    <property type="entry name" value="HTH-TYPE TRANSCRIPTIONAL REGULATOR RUTR"/>
    <property type="match status" value="1"/>
</dbReference>
<sequence length="179" mass="19269">MTTPRREQLLGVAAGLMAERGYHGVSINDLGAAAGVSGPALYRHFASKQAVLGEMLVGISQRLLDGGRARQGGGIDALLGFHVDFALTEPELIRVQDRDLASTTAEDRARVRRLQRAYIEVWVVHLRVVRPDLDEVVARARVQAVFGLLNSTTHAGRGLDRAQMGTLLQQLGSAALLAP</sequence>
<dbReference type="PROSITE" id="PS01081">
    <property type="entry name" value="HTH_TETR_1"/>
    <property type="match status" value="1"/>
</dbReference>
<dbReference type="Pfam" id="PF00440">
    <property type="entry name" value="TetR_N"/>
    <property type="match status" value="1"/>
</dbReference>
<proteinExistence type="predicted"/>
<feature type="domain" description="HTH tetR-type" evidence="3">
    <location>
        <begin position="3"/>
        <end position="63"/>
    </location>
</feature>
<dbReference type="Gene3D" id="1.10.10.60">
    <property type="entry name" value="Homeodomain-like"/>
    <property type="match status" value="1"/>
</dbReference>
<dbReference type="Gene3D" id="1.10.357.10">
    <property type="entry name" value="Tetracycline Repressor, domain 2"/>
    <property type="match status" value="1"/>
</dbReference>
<dbReference type="InterPro" id="IPR009057">
    <property type="entry name" value="Homeodomain-like_sf"/>
</dbReference>
<dbReference type="PROSITE" id="PS50977">
    <property type="entry name" value="HTH_TETR_2"/>
    <property type="match status" value="1"/>
</dbReference>
<keyword evidence="1 2" id="KW-0238">DNA-binding</keyword>
<dbReference type="InterPro" id="IPR050109">
    <property type="entry name" value="HTH-type_TetR-like_transc_reg"/>
</dbReference>
<dbReference type="SUPFAM" id="SSF46689">
    <property type="entry name" value="Homeodomain-like"/>
    <property type="match status" value="1"/>
</dbReference>
<dbReference type="EMBL" id="CP110615">
    <property type="protein sequence ID" value="UZJ24343.1"/>
    <property type="molecule type" value="Genomic_DNA"/>
</dbReference>
<evidence type="ECO:0000313" key="4">
    <source>
        <dbReference type="EMBL" id="UZJ24343.1"/>
    </source>
</evidence>